<dbReference type="Proteomes" id="UP000253490">
    <property type="component" value="Unassembled WGS sequence"/>
</dbReference>
<reference evidence="1 2" key="1">
    <citation type="submission" date="2018-06" db="EMBL/GenBank/DDBJ databases">
        <title>Genomic Encyclopedia of Type Strains, Phase IV (KMG-IV): sequencing the most valuable type-strain genomes for metagenomic binning, comparative biology and taxonomic classification.</title>
        <authorList>
            <person name="Goeker M."/>
        </authorList>
    </citation>
    <scope>NUCLEOTIDE SEQUENCE [LARGE SCALE GENOMIC DNA]</scope>
    <source>
        <strain evidence="1 2">DSM 22112</strain>
    </source>
</reference>
<dbReference type="AlphaFoldDB" id="A0A366HY34"/>
<evidence type="ECO:0000313" key="2">
    <source>
        <dbReference type="Proteomes" id="UP000253490"/>
    </source>
</evidence>
<keyword evidence="2" id="KW-1185">Reference proteome</keyword>
<gene>
    <name evidence="1" type="ORF">DES36_1238</name>
</gene>
<comment type="caution">
    <text evidence="1">The sequence shown here is derived from an EMBL/GenBank/DDBJ whole genome shotgun (WGS) entry which is preliminary data.</text>
</comment>
<dbReference type="EMBL" id="QNRX01000023">
    <property type="protein sequence ID" value="RBP58439.1"/>
    <property type="molecule type" value="Genomic_DNA"/>
</dbReference>
<evidence type="ECO:0000313" key="1">
    <source>
        <dbReference type="EMBL" id="RBP58439.1"/>
    </source>
</evidence>
<dbReference type="OrthoDB" id="3035561at2"/>
<protein>
    <submittedName>
        <fullName evidence="1">Uncharacterized protein</fullName>
    </submittedName>
</protein>
<dbReference type="RefSeq" id="WP_113921691.1">
    <property type="nucleotide sequence ID" value="NZ_QNRX01000023.1"/>
</dbReference>
<name>A0A366HY34_9FIRM</name>
<sequence>MNIKNLIKTLLDIEVNTEDILKLRENPKEYITKEEDAEKLKDLFLLMDLAEKQEVDEDGKY</sequence>
<organism evidence="1 2">
    <name type="scientific">Alkalibaculum bacchi</name>
    <dbReference type="NCBI Taxonomy" id="645887"/>
    <lineage>
        <taxon>Bacteria</taxon>
        <taxon>Bacillati</taxon>
        <taxon>Bacillota</taxon>
        <taxon>Clostridia</taxon>
        <taxon>Eubacteriales</taxon>
        <taxon>Eubacteriaceae</taxon>
        <taxon>Alkalibaculum</taxon>
    </lineage>
</organism>
<proteinExistence type="predicted"/>
<accession>A0A366HY34</accession>